<dbReference type="PANTHER" id="PTHR15261">
    <property type="entry name" value="THROMBOSPONDIN-TYPE LAMININ G DOMAIN AND EAR REPEAT-CONTAINING"/>
    <property type="match status" value="1"/>
</dbReference>
<sequence length="2009" mass="229895">MYLSKLIVLLFVVLNSYYVRSKASDIVYLRDHFITNLLEENRDKLSLQLTDDIEKSIDLKINAFLTEINGPKERKKRLANDLLLNEKPTDVNILKGFERRGIVPVNFPQDICMFKLHGKSFAASLNHGKTVKEGTIAENFLSIFMRSNRTFVKIHEYKSKYLSKIECESVNEVGYVAVLNSVTIQMKSDELLKSGSFVYKVTFDPSNDDSVKVTKLQTFAESNQIGVSLWTRDQDLYLVYSYNTEKNSTLEKCTVFKLSSNNFNPIDSLPCQNARVIEFFTVNHNFMVLVGNYRENNGTTNAFSSILRYDLTQRRFIEHQKIYTNAITVGKYFYLDHQNQRQHFLFIGNSFEIGDYGTINYDVPSIIYKWVDGFFIPLQTVDVKHVQAVSAVLGKDNEFNLLITSEDSEVQIYYYDGWKFQESSIDFTGSAFGAGVVTIRSYSNIIENTSTIVISNTNSYGNQFNIYTPVYIKKTDASLLKENILSWCYDTHAKLDEFNVDEADELLKNAINMIDPLNENATITGDLFIKNSKIDEINANQFKRRNSLFNKGSVEKINELSVRVGKLRKDVNKLKEKIDFTKATTRIRRQAAAEDEPLVDRLIVDKLVNIKTINGKQVSDIVYQDNRRNTKMKNIKANEIGIKEDLYVNEKVDGVEMSPDNVLMNVPEQNLRPMFVEKLNVRSLDTLKINDQYFDDFFKLLRRKVDQKIPNMIHQLDVDALNVKELFNGENITDIFINSLKTVGTQFVNSNIDIQNLYTNGIIFERTLEAISKIPISHLINIKDNKPVQILQDVQFEQEVEINDLFVEERINNIKVKNTDLQVVRKRGLTEQTVTGEKHFNIVSLKEPIMLNGKIESKTLEKMNPIATIDNNLVLQGDYVIKGPVLIRRFVNATENILTSDNQYSFRKLAETGLNLFTTASTNDKINFKNVLEVRNNFNANSINGKLTETFVKTNFEAEQVISGAKTFKNSLFVSRGTVQADIINDVDLKRLNQTTLKRNSPVSQFIDGNIEFEQISVDQVISQKVNMAGKDVNLILNTKKPQNLQELSANFLKVKNMKATVMEHKIGAKIFDSDLNFLIDDSISQDSFFESLISAKSFGHLKVDHLEFVDGNEWKSIISNFNNMIVEELNVTDSYAFDNIMRIGNLQVQGTINGIKYEDMLNNWLKLESEQVFVVPQTFKYLKVSDNIASKNGLINNVEINKLIQESIWIDEPISLNSLEVTGRLGVREAVFTPLINGATFEERIILNNTIQPQRMHKIKISNKAEIHDLKYTSINSIDLEEFFNFFIGNNEGANLIISGIADLNHANISSLNNVALDELYQTAWLRNRNIKLIGDDIRFFGDVEISKLLYIDELNGKELDDVQKTYLSKTIDQHITSNLNVLGTLVAEKSLHTQKVIVPKFIKIDDHTLLNISHFETNVLRHNIDQDIIGNWKIGRLVLYGDFNGLINRVNVQTDILHAGNFHTAVVTGHKKFRSLEAHNVNTRFINDIDVIDWIENSVKTNTTEQQIINGHVTFKNTVYVTNNLQVHGTVNGIDIRPENILTKSGERQVISGDVTINNMPHETSGFKQIFIENLSLKDGINGRDWNEFHDNAFTRDSPFIDSKQIIFENELKMESILTDNSIYGTDMKEFLKGSSTNNKLMKFKDNMEYLTQVGDDLMRSLADNVVELSHFEHHQTIASKYVQNTVLFSFKHDRVTEYVLGIRGGSEREVITFYRWNPQDKLFHEDKQITPQGYNPDLFQTTQFHKIIYGGNDCLFLEVYDKRGIGTFVQVLLQYDPEIKSFKPVANMNGKESMTAFTWRDGSSPCYGSIRRSFENILINCDGKAQTVIKTRPIKNIWSENNIIVISNDEDKVQVWYEDKFYTLPTVMNPASFASAIYKNKIYLVVRSDKADQTVYRGDINIYVSPIHEMKFEHLQKLTLNIPTTVKFSKAPSGDLLLYILTRDPTKALNIYTYSGSSNFVEIIDDTTMIPDAYDLSNIQINNKVEVLSVASSDHVYVLQAALVQY</sequence>
<dbReference type="EMBL" id="OU895877">
    <property type="protein sequence ID" value="CAG9797903.1"/>
    <property type="molecule type" value="Genomic_DNA"/>
</dbReference>
<proteinExistence type="predicted"/>
<evidence type="ECO:0008006" key="5">
    <source>
        <dbReference type="Google" id="ProtNLM"/>
    </source>
</evidence>
<reference evidence="3" key="1">
    <citation type="submission" date="2022-01" db="EMBL/GenBank/DDBJ databases">
        <authorList>
            <person name="King R."/>
        </authorList>
    </citation>
    <scope>NUCLEOTIDE SEQUENCE</scope>
</reference>
<keyword evidence="1" id="KW-0175">Coiled coil</keyword>
<evidence type="ECO:0000313" key="4">
    <source>
        <dbReference type="Proteomes" id="UP001153620"/>
    </source>
</evidence>
<keyword evidence="4" id="KW-1185">Reference proteome</keyword>
<reference evidence="3" key="2">
    <citation type="submission" date="2022-10" db="EMBL/GenBank/DDBJ databases">
        <authorList>
            <consortium name="ENA_rothamsted_submissions"/>
            <consortium name="culmorum"/>
            <person name="King R."/>
        </authorList>
    </citation>
    <scope>NUCLEOTIDE SEQUENCE</scope>
</reference>
<feature type="coiled-coil region" evidence="1">
    <location>
        <begin position="557"/>
        <end position="584"/>
    </location>
</feature>
<organism evidence="3 4">
    <name type="scientific">Chironomus riparius</name>
    <dbReference type="NCBI Taxonomy" id="315576"/>
    <lineage>
        <taxon>Eukaryota</taxon>
        <taxon>Metazoa</taxon>
        <taxon>Ecdysozoa</taxon>
        <taxon>Arthropoda</taxon>
        <taxon>Hexapoda</taxon>
        <taxon>Insecta</taxon>
        <taxon>Pterygota</taxon>
        <taxon>Neoptera</taxon>
        <taxon>Endopterygota</taxon>
        <taxon>Diptera</taxon>
        <taxon>Nematocera</taxon>
        <taxon>Chironomoidea</taxon>
        <taxon>Chironomidae</taxon>
        <taxon>Chironominae</taxon>
        <taxon>Chironomus</taxon>
    </lineage>
</organism>
<dbReference type="GO" id="GO:0007165">
    <property type="term" value="P:signal transduction"/>
    <property type="evidence" value="ECO:0007669"/>
    <property type="project" value="TreeGrafter"/>
</dbReference>
<dbReference type="PANTHER" id="PTHR15261:SF4">
    <property type="entry name" value="THROMBOSPONDIN-TYPE LAMININ G DOMAIN AND EAR REPEAT-CONTAINING PROTEIN"/>
    <property type="match status" value="1"/>
</dbReference>
<keyword evidence="2" id="KW-0732">Signal</keyword>
<accession>A0A9N9WLE4</accession>
<name>A0A9N9WLE4_9DIPT</name>
<evidence type="ECO:0000256" key="1">
    <source>
        <dbReference type="SAM" id="Coils"/>
    </source>
</evidence>
<evidence type="ECO:0000313" key="3">
    <source>
        <dbReference type="EMBL" id="CAG9797903.1"/>
    </source>
</evidence>
<evidence type="ECO:0000256" key="2">
    <source>
        <dbReference type="SAM" id="SignalP"/>
    </source>
</evidence>
<dbReference type="OrthoDB" id="188713at2759"/>
<protein>
    <recommendedName>
        <fullName evidence="5">Closca</fullName>
    </recommendedName>
</protein>
<feature type="chain" id="PRO_5040129457" description="Closca" evidence="2">
    <location>
        <begin position="24"/>
        <end position="2009"/>
    </location>
</feature>
<gene>
    <name evidence="3" type="ORF">CHIRRI_LOCUS889</name>
</gene>
<dbReference type="Proteomes" id="UP001153620">
    <property type="component" value="Chromosome 1"/>
</dbReference>
<feature type="signal peptide" evidence="2">
    <location>
        <begin position="1"/>
        <end position="23"/>
    </location>
</feature>